<organism evidence="4 5">
    <name type="scientific">Sphingomonas morindae</name>
    <dbReference type="NCBI Taxonomy" id="1541170"/>
    <lineage>
        <taxon>Bacteria</taxon>
        <taxon>Pseudomonadati</taxon>
        <taxon>Pseudomonadota</taxon>
        <taxon>Alphaproteobacteria</taxon>
        <taxon>Sphingomonadales</taxon>
        <taxon>Sphingomonadaceae</taxon>
        <taxon>Sphingomonas</taxon>
    </lineage>
</organism>
<dbReference type="Proteomes" id="UP001056937">
    <property type="component" value="Chromosome 1"/>
</dbReference>
<keyword evidence="5" id="KW-1185">Reference proteome</keyword>
<feature type="region of interest" description="Disordered" evidence="1">
    <location>
        <begin position="253"/>
        <end position="291"/>
    </location>
</feature>
<name>A0ABY4X3E1_9SPHN</name>
<dbReference type="RefSeq" id="WP_252165208.1">
    <property type="nucleotide sequence ID" value="NZ_CP084930.1"/>
</dbReference>
<dbReference type="EMBL" id="CP084930">
    <property type="protein sequence ID" value="USI71395.1"/>
    <property type="molecule type" value="Genomic_DNA"/>
</dbReference>
<evidence type="ECO:0000313" key="5">
    <source>
        <dbReference type="Proteomes" id="UP001056937"/>
    </source>
</evidence>
<dbReference type="PANTHER" id="PTHR30373:SF2">
    <property type="entry name" value="UPF0603 PROTEIN YGCG"/>
    <property type="match status" value="1"/>
</dbReference>
<keyword evidence="2" id="KW-0812">Transmembrane</keyword>
<keyword evidence="2" id="KW-1133">Transmembrane helix</keyword>
<evidence type="ECO:0000256" key="2">
    <source>
        <dbReference type="SAM" id="Phobius"/>
    </source>
</evidence>
<dbReference type="Gene3D" id="3.10.310.50">
    <property type="match status" value="1"/>
</dbReference>
<keyword evidence="2" id="KW-0472">Membrane</keyword>
<sequence>MAPGRAPAFRPARATSLVLLALLGWLMLVPAARAQSFPAFTGLVVDAAHVLPPDRAAALEAKLQALQKATSRQLVVATVPSLEGRDIQDYGYRLGRAWQVGLKGADNGVILLVAPNERRVGIETGYGVEGVVTDAYSKVLIESRILPAFKAGDMAGGIEAGADALIQLLSLPDDQARARQDAAVAAWNKEHARRPDAGGAPWGLILWLIVIGVVLAARFARSSGRRYDDGGLGVLLWGADIAAHMMSRGDGGWRDGGAGGGHDDGGGGWTGGGFTGGGGGSFGGGGASGSW</sequence>
<dbReference type="Pfam" id="PF04536">
    <property type="entry name" value="TPM_phosphatase"/>
    <property type="match status" value="1"/>
</dbReference>
<proteinExistence type="predicted"/>
<feature type="domain" description="TPM" evidence="3">
    <location>
        <begin position="44"/>
        <end position="167"/>
    </location>
</feature>
<evidence type="ECO:0000259" key="3">
    <source>
        <dbReference type="Pfam" id="PF04536"/>
    </source>
</evidence>
<evidence type="ECO:0000256" key="1">
    <source>
        <dbReference type="SAM" id="MobiDB-lite"/>
    </source>
</evidence>
<evidence type="ECO:0000313" key="4">
    <source>
        <dbReference type="EMBL" id="USI71395.1"/>
    </source>
</evidence>
<gene>
    <name evidence="4" type="ORF">LHA26_08550</name>
</gene>
<dbReference type="PANTHER" id="PTHR30373">
    <property type="entry name" value="UPF0603 PROTEIN YGCG"/>
    <property type="match status" value="1"/>
</dbReference>
<reference evidence="4" key="1">
    <citation type="journal article" date="2022" name="Toxins">
        <title>Genomic Analysis of Sphingopyxis sp. USTB-05 for Biodegrading Cyanobacterial Hepatotoxins.</title>
        <authorList>
            <person name="Liu C."/>
            <person name="Xu Q."/>
            <person name="Zhao Z."/>
            <person name="Zhang H."/>
            <person name="Liu X."/>
            <person name="Yin C."/>
            <person name="Liu Y."/>
            <person name="Yan H."/>
        </authorList>
    </citation>
    <scope>NUCLEOTIDE SEQUENCE</scope>
    <source>
        <strain evidence="4">NBD5</strain>
    </source>
</reference>
<feature type="compositionally biased region" description="Gly residues" evidence="1">
    <location>
        <begin position="254"/>
        <end position="291"/>
    </location>
</feature>
<feature type="transmembrane region" description="Helical" evidence="2">
    <location>
        <begin position="199"/>
        <end position="217"/>
    </location>
</feature>
<accession>A0ABY4X3E1</accession>
<dbReference type="InterPro" id="IPR007621">
    <property type="entry name" value="TPM_dom"/>
</dbReference>
<protein>
    <submittedName>
        <fullName evidence="4">TPM domain-containing protein</fullName>
    </submittedName>
</protein>